<gene>
    <name evidence="2" type="ORF">HYPSUDRAFT_203025</name>
</gene>
<dbReference type="EMBL" id="KN817558">
    <property type="protein sequence ID" value="KJA21471.1"/>
    <property type="molecule type" value="Genomic_DNA"/>
</dbReference>
<name>A0A0D2NYA3_HYPSF</name>
<feature type="region of interest" description="Disordered" evidence="1">
    <location>
        <begin position="115"/>
        <end position="191"/>
    </location>
</feature>
<evidence type="ECO:0000313" key="2">
    <source>
        <dbReference type="EMBL" id="KJA21471.1"/>
    </source>
</evidence>
<feature type="region of interest" description="Disordered" evidence="1">
    <location>
        <begin position="247"/>
        <end position="269"/>
    </location>
</feature>
<feature type="compositionally biased region" description="Low complexity" evidence="1">
    <location>
        <begin position="115"/>
        <end position="156"/>
    </location>
</feature>
<protein>
    <submittedName>
        <fullName evidence="2">Uncharacterized protein</fullName>
    </submittedName>
</protein>
<evidence type="ECO:0000256" key="1">
    <source>
        <dbReference type="SAM" id="MobiDB-lite"/>
    </source>
</evidence>
<dbReference type="AlphaFoldDB" id="A0A0D2NYA3"/>
<evidence type="ECO:0000313" key="3">
    <source>
        <dbReference type="Proteomes" id="UP000054270"/>
    </source>
</evidence>
<proteinExistence type="predicted"/>
<sequence length="331" mass="35709">MSPSSSTFGARSSDEFANCSSQIRHCCYVCHALTRIWTALTPCFRRSSLLAVPLPLPPPPPARHSRLDAQPDKNGHAVHWASPTHVSHVAVSFGRVDWAHCPVSALALVPTLRRPVSNVPTPSTPTSPYRAVTTTTASPSSPSWTDLAPPTTNLRPPSSPPSSPTPMRLVTPEPPRIRQLTEPSPPPLRPYVTTTRSPGPLPGAAMSATNYSAHPRLDDGTAARTGRTWHVSLTVLRRLRLLMTSTSQVREEQPTGHGGRHGCPSPPPALDAADLPRTCIQHALLDTPRCICLQRHQRRGAGHYESTPSVPHSHFDNAGATTRASQMLSVV</sequence>
<reference evidence="3" key="1">
    <citation type="submission" date="2014-04" db="EMBL/GenBank/DDBJ databases">
        <title>Evolutionary Origins and Diversification of the Mycorrhizal Mutualists.</title>
        <authorList>
            <consortium name="DOE Joint Genome Institute"/>
            <consortium name="Mycorrhizal Genomics Consortium"/>
            <person name="Kohler A."/>
            <person name="Kuo A."/>
            <person name="Nagy L.G."/>
            <person name="Floudas D."/>
            <person name="Copeland A."/>
            <person name="Barry K.W."/>
            <person name="Cichocki N."/>
            <person name="Veneault-Fourrey C."/>
            <person name="LaButti K."/>
            <person name="Lindquist E.A."/>
            <person name="Lipzen A."/>
            <person name="Lundell T."/>
            <person name="Morin E."/>
            <person name="Murat C."/>
            <person name="Riley R."/>
            <person name="Ohm R."/>
            <person name="Sun H."/>
            <person name="Tunlid A."/>
            <person name="Henrissat B."/>
            <person name="Grigoriev I.V."/>
            <person name="Hibbett D.S."/>
            <person name="Martin F."/>
        </authorList>
    </citation>
    <scope>NUCLEOTIDE SEQUENCE [LARGE SCALE GENOMIC DNA]</scope>
    <source>
        <strain evidence="3">FD-334 SS-4</strain>
    </source>
</reference>
<dbReference type="Proteomes" id="UP000054270">
    <property type="component" value="Unassembled WGS sequence"/>
</dbReference>
<accession>A0A0D2NYA3</accession>
<organism evidence="2 3">
    <name type="scientific">Hypholoma sublateritium (strain FD-334 SS-4)</name>
    <dbReference type="NCBI Taxonomy" id="945553"/>
    <lineage>
        <taxon>Eukaryota</taxon>
        <taxon>Fungi</taxon>
        <taxon>Dikarya</taxon>
        <taxon>Basidiomycota</taxon>
        <taxon>Agaricomycotina</taxon>
        <taxon>Agaricomycetes</taxon>
        <taxon>Agaricomycetidae</taxon>
        <taxon>Agaricales</taxon>
        <taxon>Agaricineae</taxon>
        <taxon>Strophariaceae</taxon>
        <taxon>Hypholoma</taxon>
    </lineage>
</organism>
<keyword evidence="3" id="KW-1185">Reference proteome</keyword>